<dbReference type="Gene3D" id="1.20.1250.20">
    <property type="entry name" value="MFS general substrate transporter like domains"/>
    <property type="match status" value="1"/>
</dbReference>
<dbReference type="EMBL" id="CAICTM010000002">
    <property type="protein sequence ID" value="CAB9496186.1"/>
    <property type="molecule type" value="Genomic_DNA"/>
</dbReference>
<dbReference type="InterPro" id="IPR011701">
    <property type="entry name" value="MFS"/>
</dbReference>
<feature type="transmembrane region" description="Helical" evidence="6">
    <location>
        <begin position="556"/>
        <end position="575"/>
    </location>
</feature>
<comment type="subcellular location">
    <subcellularLocation>
        <location evidence="1">Membrane</location>
        <topology evidence="1">Multi-pass membrane protein</topology>
    </subcellularLocation>
</comment>
<feature type="region of interest" description="Disordered" evidence="5">
    <location>
        <begin position="198"/>
        <end position="227"/>
    </location>
</feature>
<keyword evidence="3 6" id="KW-1133">Transmembrane helix</keyword>
<dbReference type="InterPro" id="IPR036259">
    <property type="entry name" value="MFS_trans_sf"/>
</dbReference>
<evidence type="ECO:0000256" key="4">
    <source>
        <dbReference type="ARBA" id="ARBA00023136"/>
    </source>
</evidence>
<feature type="region of interest" description="Disordered" evidence="5">
    <location>
        <begin position="114"/>
        <end position="148"/>
    </location>
</feature>
<comment type="caution">
    <text evidence="7">The sequence shown here is derived from an EMBL/GenBank/DDBJ whole genome shotgun (WGS) entry which is preliminary data.</text>
</comment>
<dbReference type="Pfam" id="PF07690">
    <property type="entry name" value="MFS_1"/>
    <property type="match status" value="1"/>
</dbReference>
<dbReference type="PANTHER" id="PTHR23510">
    <property type="entry name" value="INNER MEMBRANE TRANSPORT PROTEIN YAJR"/>
    <property type="match status" value="1"/>
</dbReference>
<feature type="transmembrane region" description="Helical" evidence="6">
    <location>
        <begin position="931"/>
        <end position="950"/>
    </location>
</feature>
<dbReference type="SUPFAM" id="SSF103473">
    <property type="entry name" value="MFS general substrate transporter"/>
    <property type="match status" value="1"/>
</dbReference>
<feature type="transmembrane region" description="Helical" evidence="6">
    <location>
        <begin position="505"/>
        <end position="524"/>
    </location>
</feature>
<sequence>MEGFRTSLERAIRMEDEIDWSVHTVDYVMFKRRLRVFAKRRSRLRELIRASPDERIPQNVVTSILGPIAYQSPALAFLGMKAEEARMQEEEARANLNNSENSNYSQHFINIPQNMDRSSSYSGSGGGGGGGGGGNILGEPSPAPGPGDYVPFVDSSTSSMSGTRLANAVSSHPVLHQTMQQTTDVETVTDAQVMPQVASQEPQHDLLQTSLSSSKSDASLPPNMPVNPEAVKRLKKRAIWRSVSNAERNELVLFLTWEMDKVAMFYLARWQRLSQLIVAERPSVSLGDEILELIAFCTINVVTLRQILIRYDAFARTFEGTPLLDYYMKRVSRRQTSFRKVLFHEELNALADLFVDEMSPEPAIWTAFEGQRRMFNDILERTQRSEAVASTGRELVTDSFVHTLRHYFLLGGIEDALGLQPEFLTLRGQSLTGEMAKLAEWRKRKHLEAEPPEQEQNPRLKPQEIFQLTLTLIATFLYCLNYYIVEPSSTMYCNALGAYDAMSGFLIGMTPLAAFISAIPYSIWTNRTFRQPIILSGCLLILGNLLYASAYNFQSIYVALAGRFLVGLGAPKVFVRRYMADTTPINIRTSVNAGFGMVVAVGSALGPATAIWLNSIQFRQQIPFVGTVVFNGLTGPGYFMAVLWTGFTIVVILTFGEPNRQGLAEQKKLEQQDTMVTSVNLDHQGPQFVHDEPLSAMIEGDRAKLAKDYELRTIFSGDESRATFGEELLRPEPQPRDKKGWYAEAMDFFDLITLPVRVCLGLLLAKVFCIEILASATSALTKNRYHWQVHQVGTLGCVNGLLVIPISILVGRLSMSYQDRRLMTWLVAIGCFGFFINIDLTDLVSTPTHTYNKGHVLAVSPQRYVLGYFLTYSPVQCFEGIIGSALSKVIPTALASGTLNSGLLATLVDTFGRACGDMFISMAGFIKLRQLMNLLFIPGFCIMLTCLVVIRKFYDILAV</sequence>
<protein>
    <submittedName>
        <fullName evidence="7">SPX domain-containing membrane protein</fullName>
    </submittedName>
</protein>
<gene>
    <name evidence="7" type="ORF">SEMRO_2_G001620.1</name>
</gene>
<dbReference type="Proteomes" id="UP001153069">
    <property type="component" value="Unassembled WGS sequence"/>
</dbReference>
<dbReference type="InterPro" id="IPR051068">
    <property type="entry name" value="MFS_Domain-Containing_Protein"/>
</dbReference>
<evidence type="ECO:0000256" key="3">
    <source>
        <dbReference type="ARBA" id="ARBA00022989"/>
    </source>
</evidence>
<organism evidence="7 8">
    <name type="scientific">Seminavis robusta</name>
    <dbReference type="NCBI Taxonomy" id="568900"/>
    <lineage>
        <taxon>Eukaryota</taxon>
        <taxon>Sar</taxon>
        <taxon>Stramenopiles</taxon>
        <taxon>Ochrophyta</taxon>
        <taxon>Bacillariophyta</taxon>
        <taxon>Bacillariophyceae</taxon>
        <taxon>Bacillariophycidae</taxon>
        <taxon>Naviculales</taxon>
        <taxon>Naviculaceae</taxon>
        <taxon>Seminavis</taxon>
    </lineage>
</organism>
<dbReference type="OrthoDB" id="5588846at2759"/>
<feature type="compositionally biased region" description="Gly residues" evidence="5">
    <location>
        <begin position="123"/>
        <end position="136"/>
    </location>
</feature>
<evidence type="ECO:0000256" key="6">
    <source>
        <dbReference type="SAM" id="Phobius"/>
    </source>
</evidence>
<reference evidence="7" key="1">
    <citation type="submission" date="2020-06" db="EMBL/GenBank/DDBJ databases">
        <authorList>
            <consortium name="Plant Systems Biology data submission"/>
        </authorList>
    </citation>
    <scope>NUCLEOTIDE SEQUENCE</scope>
    <source>
        <strain evidence="7">D6</strain>
    </source>
</reference>
<feature type="transmembrane region" description="Helical" evidence="6">
    <location>
        <begin position="792"/>
        <end position="810"/>
    </location>
</feature>
<keyword evidence="8" id="KW-1185">Reference proteome</keyword>
<evidence type="ECO:0000256" key="1">
    <source>
        <dbReference type="ARBA" id="ARBA00004141"/>
    </source>
</evidence>
<feature type="transmembrane region" description="Helical" evidence="6">
    <location>
        <begin position="595"/>
        <end position="616"/>
    </location>
</feature>
<dbReference type="GO" id="GO:0016020">
    <property type="term" value="C:membrane"/>
    <property type="evidence" value="ECO:0007669"/>
    <property type="project" value="UniProtKB-SubCell"/>
</dbReference>
<keyword evidence="2 6" id="KW-0812">Transmembrane</keyword>
<dbReference type="AlphaFoldDB" id="A0A9N8D8M3"/>
<feature type="compositionally biased region" description="Low complexity" evidence="5">
    <location>
        <begin position="206"/>
        <end position="220"/>
    </location>
</feature>
<evidence type="ECO:0000313" key="8">
    <source>
        <dbReference type="Proteomes" id="UP001153069"/>
    </source>
</evidence>
<feature type="transmembrane region" description="Helical" evidence="6">
    <location>
        <begin position="822"/>
        <end position="838"/>
    </location>
</feature>
<evidence type="ECO:0000256" key="2">
    <source>
        <dbReference type="ARBA" id="ARBA00022692"/>
    </source>
</evidence>
<feature type="transmembrane region" description="Helical" evidence="6">
    <location>
        <begin position="758"/>
        <end position="780"/>
    </location>
</feature>
<evidence type="ECO:0000313" key="7">
    <source>
        <dbReference type="EMBL" id="CAB9496186.1"/>
    </source>
</evidence>
<dbReference type="PANTHER" id="PTHR23510:SF64">
    <property type="entry name" value="INNER MEMBRANE TRANSPORT PROTEIN YAJR"/>
    <property type="match status" value="1"/>
</dbReference>
<evidence type="ECO:0000256" key="5">
    <source>
        <dbReference type="SAM" id="MobiDB-lite"/>
    </source>
</evidence>
<name>A0A9N8D8M3_9STRA</name>
<keyword evidence="4 6" id="KW-0472">Membrane</keyword>
<proteinExistence type="predicted"/>
<accession>A0A9N8D8M3</accession>
<dbReference type="GO" id="GO:0022857">
    <property type="term" value="F:transmembrane transporter activity"/>
    <property type="evidence" value="ECO:0007669"/>
    <property type="project" value="InterPro"/>
</dbReference>
<feature type="transmembrane region" description="Helical" evidence="6">
    <location>
        <begin position="636"/>
        <end position="656"/>
    </location>
</feature>
<feature type="transmembrane region" description="Helical" evidence="6">
    <location>
        <begin position="533"/>
        <end position="550"/>
    </location>
</feature>